<dbReference type="EMBL" id="QXFV01001854">
    <property type="protein sequence ID" value="KAE8997119.1"/>
    <property type="molecule type" value="Genomic_DNA"/>
</dbReference>
<feature type="domain" description="DEP" evidence="10">
    <location>
        <begin position="207"/>
        <end position="291"/>
    </location>
</feature>
<proteinExistence type="predicted"/>
<evidence type="ECO:0000259" key="9">
    <source>
        <dbReference type="PROSITE" id="PS50011"/>
    </source>
</evidence>
<dbReference type="SUPFAM" id="SSF56112">
    <property type="entry name" value="Protein kinase-like (PK-like)"/>
    <property type="match status" value="1"/>
</dbReference>
<dbReference type="SMART" id="SM00220">
    <property type="entry name" value="S_TKc"/>
    <property type="match status" value="1"/>
</dbReference>
<feature type="domain" description="Protein kinase" evidence="9">
    <location>
        <begin position="378"/>
        <end position="647"/>
    </location>
</feature>
<organism evidence="12 13">
    <name type="scientific">Phytophthora rubi</name>
    <dbReference type="NCBI Taxonomy" id="129364"/>
    <lineage>
        <taxon>Eukaryota</taxon>
        <taxon>Sar</taxon>
        <taxon>Stramenopiles</taxon>
        <taxon>Oomycota</taxon>
        <taxon>Peronosporomycetes</taxon>
        <taxon>Peronosporales</taxon>
        <taxon>Peronosporaceae</taxon>
        <taxon>Phytophthora</taxon>
    </lineage>
</organism>
<accession>A0A6A3JQI8</accession>
<dbReference type="PROSITE" id="PS50186">
    <property type="entry name" value="DEP"/>
    <property type="match status" value="1"/>
</dbReference>
<dbReference type="CDD" id="cd04371">
    <property type="entry name" value="DEP"/>
    <property type="match status" value="1"/>
</dbReference>
<dbReference type="InterPro" id="IPR000008">
    <property type="entry name" value="C2_dom"/>
</dbReference>
<evidence type="ECO:0000256" key="8">
    <source>
        <dbReference type="SAM" id="MobiDB-lite"/>
    </source>
</evidence>
<dbReference type="Pfam" id="PF00069">
    <property type="entry name" value="Pkinase"/>
    <property type="match status" value="1"/>
</dbReference>
<dbReference type="GO" id="GO:0004674">
    <property type="term" value="F:protein serine/threonine kinase activity"/>
    <property type="evidence" value="ECO:0007669"/>
    <property type="project" value="UniProtKB-KW"/>
</dbReference>
<evidence type="ECO:0000256" key="7">
    <source>
        <dbReference type="PROSITE-ProRule" id="PRU10141"/>
    </source>
</evidence>
<dbReference type="CDD" id="cd00030">
    <property type="entry name" value="C2"/>
    <property type="match status" value="1"/>
</dbReference>
<dbReference type="InterPro" id="IPR000961">
    <property type="entry name" value="AGC-kinase_C"/>
</dbReference>
<dbReference type="SUPFAM" id="SSF49562">
    <property type="entry name" value="C2 domain (Calcium/lipid-binding domain, CaLB)"/>
    <property type="match status" value="1"/>
</dbReference>
<keyword evidence="5" id="KW-0418">Kinase</keyword>
<dbReference type="PROSITE" id="PS00108">
    <property type="entry name" value="PROTEIN_KINASE_ST"/>
    <property type="match status" value="1"/>
</dbReference>
<evidence type="ECO:0000259" key="11">
    <source>
        <dbReference type="PROSITE" id="PS51285"/>
    </source>
</evidence>
<evidence type="ECO:0000256" key="5">
    <source>
        <dbReference type="ARBA" id="ARBA00022777"/>
    </source>
</evidence>
<dbReference type="AlphaFoldDB" id="A0A6A3JQI8"/>
<keyword evidence="3" id="KW-0808">Transferase</keyword>
<dbReference type="SMART" id="SM00133">
    <property type="entry name" value="S_TK_X"/>
    <property type="match status" value="1"/>
</dbReference>
<dbReference type="Pfam" id="PF00610">
    <property type="entry name" value="DEP"/>
    <property type="match status" value="1"/>
</dbReference>
<dbReference type="Proteomes" id="UP000429607">
    <property type="component" value="Unassembled WGS sequence"/>
</dbReference>
<dbReference type="InterPro" id="IPR008271">
    <property type="entry name" value="Ser/Thr_kinase_AS"/>
</dbReference>
<dbReference type="InterPro" id="IPR011009">
    <property type="entry name" value="Kinase-like_dom_sf"/>
</dbReference>
<dbReference type="InterPro" id="IPR000591">
    <property type="entry name" value="DEP_dom"/>
</dbReference>
<dbReference type="InterPro" id="IPR035892">
    <property type="entry name" value="C2_domain_sf"/>
</dbReference>
<keyword evidence="1" id="KW-0723">Serine/threonine-protein kinase</keyword>
<dbReference type="GO" id="GO:0030170">
    <property type="term" value="F:pyridoxal phosphate binding"/>
    <property type="evidence" value="ECO:0007669"/>
    <property type="project" value="InterPro"/>
</dbReference>
<dbReference type="SUPFAM" id="SSF53383">
    <property type="entry name" value="PLP-dependent transferases"/>
    <property type="match status" value="1"/>
</dbReference>
<dbReference type="FunFam" id="1.10.510.10:FF:000048">
    <property type="entry name" value="Protein kinase C"/>
    <property type="match status" value="1"/>
</dbReference>
<keyword evidence="2" id="KW-0597">Phosphoprotein</keyword>
<gene>
    <name evidence="12" type="ORF">PR001_g19668</name>
</gene>
<evidence type="ECO:0000259" key="10">
    <source>
        <dbReference type="PROSITE" id="PS50186"/>
    </source>
</evidence>
<evidence type="ECO:0000256" key="2">
    <source>
        <dbReference type="ARBA" id="ARBA00022553"/>
    </source>
</evidence>
<evidence type="ECO:0000256" key="1">
    <source>
        <dbReference type="ARBA" id="ARBA00022527"/>
    </source>
</evidence>
<dbReference type="InterPro" id="IPR045270">
    <property type="entry name" value="STKc_AGC"/>
</dbReference>
<dbReference type="CDD" id="cd05123">
    <property type="entry name" value="STKc_AGC"/>
    <property type="match status" value="1"/>
</dbReference>
<dbReference type="InterPro" id="IPR015424">
    <property type="entry name" value="PyrdxlP-dep_Trfase"/>
</dbReference>
<dbReference type="PANTHER" id="PTHR24351">
    <property type="entry name" value="RIBOSOMAL PROTEIN S6 KINASE"/>
    <property type="match status" value="1"/>
</dbReference>
<evidence type="ECO:0000313" key="13">
    <source>
        <dbReference type="Proteomes" id="UP000429607"/>
    </source>
</evidence>
<feature type="region of interest" description="Disordered" evidence="8">
    <location>
        <begin position="332"/>
        <end position="369"/>
    </location>
</feature>
<feature type="compositionally biased region" description="Low complexity" evidence="8">
    <location>
        <begin position="1"/>
        <end position="20"/>
    </location>
</feature>
<dbReference type="InterPro" id="IPR036390">
    <property type="entry name" value="WH_DNA-bd_sf"/>
</dbReference>
<evidence type="ECO:0000313" key="12">
    <source>
        <dbReference type="EMBL" id="KAE8997119.1"/>
    </source>
</evidence>
<protein>
    <submittedName>
        <fullName evidence="12">Uncharacterized protein</fullName>
    </submittedName>
</protein>
<feature type="domain" description="AGC-kinase C-terminal" evidence="11">
    <location>
        <begin position="648"/>
        <end position="720"/>
    </location>
</feature>
<dbReference type="PROSITE" id="PS51285">
    <property type="entry name" value="AGC_KINASE_CTER"/>
    <property type="match status" value="1"/>
</dbReference>
<dbReference type="InterPro" id="IPR004839">
    <property type="entry name" value="Aminotransferase_I/II_large"/>
</dbReference>
<dbReference type="SUPFAM" id="SSF46785">
    <property type="entry name" value="Winged helix' DNA-binding domain"/>
    <property type="match status" value="1"/>
</dbReference>
<dbReference type="Pfam" id="PF00155">
    <property type="entry name" value="Aminotran_1_2"/>
    <property type="match status" value="1"/>
</dbReference>
<dbReference type="Pfam" id="PF00168">
    <property type="entry name" value="C2"/>
    <property type="match status" value="1"/>
</dbReference>
<dbReference type="Gene3D" id="3.40.640.10">
    <property type="entry name" value="Type I PLP-dependent aspartate aminotransferase-like (Major domain)"/>
    <property type="match status" value="1"/>
</dbReference>
<dbReference type="InterPro" id="IPR036388">
    <property type="entry name" value="WH-like_DNA-bd_sf"/>
</dbReference>
<dbReference type="PROSITE" id="PS00107">
    <property type="entry name" value="PROTEIN_KINASE_ATP"/>
    <property type="match status" value="1"/>
</dbReference>
<feature type="binding site" evidence="7">
    <location>
        <position position="406"/>
    </location>
    <ligand>
        <name>ATP</name>
        <dbReference type="ChEBI" id="CHEBI:30616"/>
    </ligand>
</feature>
<name>A0A6A3JQI8_9STRA</name>
<dbReference type="SMART" id="SM00049">
    <property type="entry name" value="DEP"/>
    <property type="match status" value="1"/>
</dbReference>
<dbReference type="GO" id="GO:0035556">
    <property type="term" value="P:intracellular signal transduction"/>
    <property type="evidence" value="ECO:0007669"/>
    <property type="project" value="InterPro"/>
</dbReference>
<dbReference type="Gene3D" id="2.60.40.150">
    <property type="entry name" value="C2 domain"/>
    <property type="match status" value="1"/>
</dbReference>
<feature type="region of interest" description="Disordered" evidence="8">
    <location>
        <begin position="1"/>
        <end position="27"/>
    </location>
</feature>
<dbReference type="GO" id="GO:0005524">
    <property type="term" value="F:ATP binding"/>
    <property type="evidence" value="ECO:0007669"/>
    <property type="project" value="UniProtKB-UniRule"/>
</dbReference>
<dbReference type="InterPro" id="IPR017441">
    <property type="entry name" value="Protein_kinase_ATP_BS"/>
</dbReference>
<dbReference type="Gene3D" id="3.30.200.20">
    <property type="entry name" value="Phosphorylase Kinase, domain 1"/>
    <property type="match status" value="1"/>
</dbReference>
<comment type="caution">
    <text evidence="12">The sequence shown here is derived from an EMBL/GenBank/DDBJ whole genome shotgun (WGS) entry which is preliminary data.</text>
</comment>
<evidence type="ECO:0000256" key="3">
    <source>
        <dbReference type="ARBA" id="ARBA00022679"/>
    </source>
</evidence>
<sequence length="917" mass="103063">MSSRRPSSRTTSQSQSQSQSNGKTRIKAKRRYLLKVTPIEAWGLLPVESGRARNAYCTMVLLDENKREIKGEKQRTPPLRQTNPVWSPLKAAVLRSLESNVESHQPLGIGAAAASEEYTFGIQTNLMNAKYVLVKCKDKGRVENEDLGRLLLSLEDMNTSGEERVAWYDLQLRPGGKMKRVQGKVRISSRIMREPSLWQLWTCAEQMRQELPAKDRSLYLKPHPNVITGKEAVEWMLCHGLNRPMQGGVTCSTPEEALLLGTALIRNGVMMHVSGDRRFTNSTWKYYRFMVNHLDSAVQKEAIRQRDMILSGEAEEVEDTEVEVLTRTMMASSVSNEEENGLGTTQARGGVAGGSGANEPAGDSNRGKSKSTLKIEDFELLKVLGTGTYGRVLSARGPNEKVYAIKIITKIGMDENMRRNAKIERDMLREVRHPFVASLLFAFQNEDKVYMGMEFYNGGDLRHHLTLNQNNELKLTPGRIKLYAAELVAGLAHLHSLDIIYRDLKPENILIQKDGHVVLVDFGLSTYARDETDKKAHSLAGSPEYISPEVLAAANPKKGEPPAIYDKTCDWWSLGILIFEMFVGRTPFKDDNKAIMYRNIAEGFLYIPPELPEDVQSLLAGLIERDPSKRLGANEAVPFSIMKHPYFEGIDWEELQKKKVQPEWVPDVIDDADAKYVDNEFINQVPVDTPEWRMLDSVDREREYFDDFTYRATRVIQNAEVPQSVSSLAEAPALRFLTGAHDGRRNSFVDRLRDELTEIEAADTYKRERVIMSPQGAEISVGGDAVLNFCANNYLGLSHNPAVEQAVADTLKERGFGLSSGHDRDDATLTDELKHASIIDGIRLCKAERHRFKHMNMTDLEQKLKDTQHCRTRLIATDGVFTMDGDVAPLQEIVTPQSVASLAAPYVSRRVASSTMT</sequence>
<reference evidence="12 13" key="1">
    <citation type="submission" date="2018-09" db="EMBL/GenBank/DDBJ databases">
        <title>Genomic investigation of the strawberry pathogen Phytophthora fragariae indicates pathogenicity is determined by transcriptional variation in three key races.</title>
        <authorList>
            <person name="Adams T.M."/>
            <person name="Armitage A.D."/>
            <person name="Sobczyk M.K."/>
            <person name="Bates H.J."/>
            <person name="Dunwell J.M."/>
            <person name="Nellist C.F."/>
            <person name="Harrison R.J."/>
        </authorList>
    </citation>
    <scope>NUCLEOTIDE SEQUENCE [LARGE SCALE GENOMIC DNA]</scope>
    <source>
        <strain evidence="12 13">SCRP249</strain>
    </source>
</reference>
<keyword evidence="4 7" id="KW-0547">Nucleotide-binding</keyword>
<dbReference type="InterPro" id="IPR015421">
    <property type="entry name" value="PyrdxlP-dep_Trfase_major"/>
</dbReference>
<dbReference type="InterPro" id="IPR000719">
    <property type="entry name" value="Prot_kinase_dom"/>
</dbReference>
<evidence type="ECO:0000256" key="6">
    <source>
        <dbReference type="ARBA" id="ARBA00022840"/>
    </source>
</evidence>
<dbReference type="Gene3D" id="1.10.510.10">
    <property type="entry name" value="Transferase(Phosphotransferase) domain 1"/>
    <property type="match status" value="1"/>
</dbReference>
<evidence type="ECO:0000256" key="4">
    <source>
        <dbReference type="ARBA" id="ARBA00022741"/>
    </source>
</evidence>
<dbReference type="PROSITE" id="PS50011">
    <property type="entry name" value="PROTEIN_KINASE_DOM"/>
    <property type="match status" value="1"/>
</dbReference>
<dbReference type="Gene3D" id="1.10.10.10">
    <property type="entry name" value="Winged helix-like DNA-binding domain superfamily/Winged helix DNA-binding domain"/>
    <property type="match status" value="1"/>
</dbReference>
<keyword evidence="6 7" id="KW-0067">ATP-binding</keyword>